<sequence>MEKHFKNKMKYPSIMLLYVPASLVLALIFGLLVASILFGMLDVLSTSLMGSLVAVVIVFLLLLSRIPASPDYVITDKEVRIVKRGMVVKTYPYSRYQMTPHVYTLWYAFIPITARTILMKEGDGKPKRVGINIRKQEFAEFVEIMEKFS</sequence>
<comment type="caution">
    <text evidence="2">The sequence shown here is derived from an EMBL/GenBank/DDBJ whole genome shotgun (WGS) entry which is preliminary data.</text>
</comment>
<organism evidence="2 3">
    <name type="scientific">Candidatus Enterococcus moelleringii</name>
    <dbReference type="NCBI Taxonomy" id="2815325"/>
    <lineage>
        <taxon>Bacteria</taxon>
        <taxon>Bacillati</taxon>
        <taxon>Bacillota</taxon>
        <taxon>Bacilli</taxon>
        <taxon>Lactobacillales</taxon>
        <taxon>Enterococcaceae</taxon>
        <taxon>Enterococcus</taxon>
    </lineage>
</organism>
<keyword evidence="1" id="KW-0472">Membrane</keyword>
<dbReference type="Proteomes" id="UP000664601">
    <property type="component" value="Unassembled WGS sequence"/>
</dbReference>
<reference evidence="2 3" key="1">
    <citation type="submission" date="2021-03" db="EMBL/GenBank/DDBJ databases">
        <title>Enterococcal diversity collection.</title>
        <authorList>
            <person name="Gilmore M.S."/>
            <person name="Schwartzman J."/>
            <person name="Van Tyne D."/>
            <person name="Martin M."/>
            <person name="Earl A.M."/>
            <person name="Manson A.L."/>
            <person name="Straub T."/>
            <person name="Salamzade R."/>
            <person name="Saavedra J."/>
            <person name="Lebreton F."/>
            <person name="Prichula J."/>
            <person name="Schaufler K."/>
            <person name="Gaca A."/>
            <person name="Sgardioli B."/>
            <person name="Wagenaar J."/>
            <person name="Strong T."/>
        </authorList>
    </citation>
    <scope>NUCLEOTIDE SEQUENCE [LARGE SCALE GENOMIC DNA]</scope>
    <source>
        <strain evidence="2 3">669A</strain>
    </source>
</reference>
<name>A0ABS3LDZ6_9ENTE</name>
<accession>A0ABS3LDZ6</accession>
<evidence type="ECO:0000313" key="3">
    <source>
        <dbReference type="Proteomes" id="UP000664601"/>
    </source>
</evidence>
<proteinExistence type="predicted"/>
<protein>
    <recommendedName>
        <fullName evidence="4">PH domain-containing protein</fullName>
    </recommendedName>
</protein>
<keyword evidence="1" id="KW-0812">Transmembrane</keyword>
<feature type="transmembrane region" description="Helical" evidence="1">
    <location>
        <begin position="12"/>
        <end position="38"/>
    </location>
</feature>
<gene>
    <name evidence="2" type="ORF">JZO70_16840</name>
</gene>
<keyword evidence="3" id="KW-1185">Reference proteome</keyword>
<evidence type="ECO:0008006" key="4">
    <source>
        <dbReference type="Google" id="ProtNLM"/>
    </source>
</evidence>
<dbReference type="EMBL" id="JAFREM010000028">
    <property type="protein sequence ID" value="MBO1307844.1"/>
    <property type="molecule type" value="Genomic_DNA"/>
</dbReference>
<feature type="transmembrane region" description="Helical" evidence="1">
    <location>
        <begin position="44"/>
        <end position="63"/>
    </location>
</feature>
<dbReference type="RefSeq" id="WP_207674834.1">
    <property type="nucleotide sequence ID" value="NZ_JAFREM010000028.1"/>
</dbReference>
<keyword evidence="1" id="KW-1133">Transmembrane helix</keyword>
<evidence type="ECO:0000313" key="2">
    <source>
        <dbReference type="EMBL" id="MBO1307844.1"/>
    </source>
</evidence>
<evidence type="ECO:0000256" key="1">
    <source>
        <dbReference type="SAM" id="Phobius"/>
    </source>
</evidence>